<evidence type="ECO:0000313" key="3">
    <source>
        <dbReference type="Proteomes" id="UP000322181"/>
    </source>
</evidence>
<comment type="caution">
    <text evidence="2">The sequence shown here is derived from an EMBL/GenBank/DDBJ whole genome shotgun (WGS) entry which is preliminary data.</text>
</comment>
<dbReference type="GO" id="GO:0006302">
    <property type="term" value="P:double-strand break repair"/>
    <property type="evidence" value="ECO:0007669"/>
    <property type="project" value="TreeGrafter"/>
</dbReference>
<protein>
    <submittedName>
        <fullName evidence="2">AAA family ATPase</fullName>
    </submittedName>
</protein>
<proteinExistence type="predicted"/>
<dbReference type="Proteomes" id="UP000322181">
    <property type="component" value="Unassembled WGS sequence"/>
</dbReference>
<reference evidence="2 3" key="1">
    <citation type="submission" date="2019-09" db="EMBL/GenBank/DDBJ databases">
        <title>Draft genome sequence of various Type strains from the CCUG.</title>
        <authorList>
            <person name="Pineiro-Iglesias B."/>
            <person name="Tunovic T."/>
            <person name="Unosson C."/>
            <person name="Inganas E."/>
            <person name="Ohlen M."/>
            <person name="Cardew S."/>
            <person name="Jensie-Markopoulos S."/>
            <person name="Salva-Serra F."/>
            <person name="Jaen-Luchoro D."/>
            <person name="Karlsson R."/>
            <person name="Svensson-Stadler L."/>
            <person name="Chun J."/>
            <person name="Moore E."/>
        </authorList>
    </citation>
    <scope>NUCLEOTIDE SEQUENCE [LARGE SCALE GENOMIC DNA]</scope>
    <source>
        <strain evidence="2 3">CCUG 53682T</strain>
    </source>
</reference>
<dbReference type="InterPro" id="IPR026866">
    <property type="entry name" value="CR006_AAA"/>
</dbReference>
<name>A0A5M9QZ19_9GAMM</name>
<gene>
    <name evidence="2" type="ORF">F4V73_17790</name>
</gene>
<dbReference type="PANTHER" id="PTHR32182:SF22">
    <property type="entry name" value="ATP-DEPENDENT ENDONUCLEASE, OLD FAMILY-RELATED"/>
    <property type="match status" value="1"/>
</dbReference>
<dbReference type="GO" id="GO:0000731">
    <property type="term" value="P:DNA synthesis involved in DNA repair"/>
    <property type="evidence" value="ECO:0007669"/>
    <property type="project" value="TreeGrafter"/>
</dbReference>
<accession>A0A5M9QZ19</accession>
<feature type="domain" description="Protein CR006 P-loop" evidence="1">
    <location>
        <begin position="479"/>
        <end position="603"/>
    </location>
</feature>
<sequence length="765" mass="85644">MPLDFGTGNLTVIYGHNGSGKSSYTRVLKRVSGKPRAAPLKPNVFQPTPPEQSCHITWEINGVSESESWTSNSAAINALKVIDIFDTDEAQHYLTQESTATYIPSVVSFFEKLAQYTKIIREKLSSEQGLLVSQLPMLPDSYRRCIISGNYSALGGVSAENISIMTNWSDVDEQMLKVLNERLSVQDPTEHARQKLALRTSVIQIITKLEQTARAFSVSGIDTIRALRADARTKRIAAQESQKIKDGSLEGVGTSTWRAMWEAARIYSQLPYPDVAFPVTAGASCLLCNQELSAEAQQRLVNFEAFVQSRIEIEANAAEDYYVRALSNLMVSPSTSEIATLCAGAALPDQWKEYLSSIWTLASASRQSLIEHEAIQNAQPIPDLSDAITKLIVYRDKLQGEADQFQKDAAGFDKAKAILDKNEAEARKWVASQKESIEAESVRLRRYDDYDKWIGFTNSRFISLKSTDVTQKVVTDAYAARFNQELRALGAGTIQVELVKIRTENAKVLHQLQLIGVQRDKPHNVLSEGERRIISLAAFLADVSDRPGSAPFIFDDPISSLDHDFEWHVAKRLVELAKSRQVIILTHRLSLFGVIEDLAKKEGDVWKKQHHLSICIESYNGVAGQPADQAAWNANTRSANNILLEKLSKAFQIGEEHGAEAYRGLAQGICSDFRKLIERSVEEDLLNGIVLRHRRGIQTDGRLQHIPSISLEDCKLIESLMTKYSCFEHSQSTEVPIFIPEFSELQADLTCLKEWREQLKKRRTQ</sequence>
<dbReference type="InterPro" id="IPR027417">
    <property type="entry name" value="P-loop_NTPase"/>
</dbReference>
<dbReference type="AlphaFoldDB" id="A0A5M9QZ19"/>
<dbReference type="Gene3D" id="3.40.50.300">
    <property type="entry name" value="P-loop containing nucleotide triphosphate hydrolases"/>
    <property type="match status" value="1"/>
</dbReference>
<dbReference type="Pfam" id="PF13166">
    <property type="entry name" value="AAA_13"/>
    <property type="match status" value="1"/>
</dbReference>
<evidence type="ECO:0000313" key="2">
    <source>
        <dbReference type="EMBL" id="KAA8713072.1"/>
    </source>
</evidence>
<organism evidence="2 3">
    <name type="scientific">Morganella psychrotolerans</name>
    <dbReference type="NCBI Taxonomy" id="368603"/>
    <lineage>
        <taxon>Bacteria</taxon>
        <taxon>Pseudomonadati</taxon>
        <taxon>Pseudomonadota</taxon>
        <taxon>Gammaproteobacteria</taxon>
        <taxon>Enterobacterales</taxon>
        <taxon>Morganellaceae</taxon>
        <taxon>Morganella</taxon>
    </lineage>
</organism>
<dbReference type="SUPFAM" id="SSF52540">
    <property type="entry name" value="P-loop containing nucleoside triphosphate hydrolases"/>
    <property type="match status" value="1"/>
</dbReference>
<evidence type="ECO:0000259" key="1">
    <source>
        <dbReference type="Pfam" id="PF13166"/>
    </source>
</evidence>
<dbReference type="EMBL" id="VXKB01000008">
    <property type="protein sequence ID" value="KAA8713072.1"/>
    <property type="molecule type" value="Genomic_DNA"/>
</dbReference>
<dbReference type="PANTHER" id="PTHR32182">
    <property type="entry name" value="DNA REPLICATION AND REPAIR PROTEIN RECF"/>
    <property type="match status" value="1"/>
</dbReference>